<keyword evidence="1" id="KW-0472">Membrane</keyword>
<feature type="signal peptide" evidence="2">
    <location>
        <begin position="1"/>
        <end position="23"/>
    </location>
</feature>
<feature type="transmembrane region" description="Helical" evidence="1">
    <location>
        <begin position="128"/>
        <end position="148"/>
    </location>
</feature>
<keyword evidence="3" id="KW-0121">Carboxypeptidase</keyword>
<proteinExistence type="predicted"/>
<sequence length="155" mass="16319">MQKRFLPLLALACCVALPLSPCAAQAHALRAAHERQGETVLMRFAYSDGKAPAFAAVRVLGADGREFQNGRTDARGRFAFVPDAPGRWRIHISDGMGHKTEHAVDIAATDAPAAAPAAPAAADAPAALPLRAGLGLSLLVNLALLIALSRRRRRA</sequence>
<reference evidence="3" key="2">
    <citation type="submission" date="2021-04" db="EMBL/GenBank/DDBJ databases">
        <authorList>
            <person name="Gilroy R."/>
        </authorList>
    </citation>
    <scope>NUCLEOTIDE SEQUENCE</scope>
    <source>
        <strain evidence="3">5032</strain>
    </source>
</reference>
<keyword evidence="1" id="KW-1133">Transmembrane helix</keyword>
<dbReference type="AlphaFoldDB" id="A0A9D2HQQ0"/>
<dbReference type="EMBL" id="DWZD01000054">
    <property type="protein sequence ID" value="HJA80134.1"/>
    <property type="molecule type" value="Genomic_DNA"/>
</dbReference>
<organism evidence="3 4">
    <name type="scientific">Candidatus Desulfovibrio intestinavium</name>
    <dbReference type="NCBI Taxonomy" id="2838534"/>
    <lineage>
        <taxon>Bacteria</taxon>
        <taxon>Pseudomonadati</taxon>
        <taxon>Thermodesulfobacteriota</taxon>
        <taxon>Desulfovibrionia</taxon>
        <taxon>Desulfovibrionales</taxon>
        <taxon>Desulfovibrionaceae</taxon>
        <taxon>Desulfovibrio</taxon>
    </lineage>
</organism>
<keyword evidence="3" id="KW-0645">Protease</keyword>
<evidence type="ECO:0000313" key="4">
    <source>
        <dbReference type="Proteomes" id="UP000823821"/>
    </source>
</evidence>
<name>A0A9D2HQQ0_9BACT</name>
<keyword evidence="2" id="KW-0732">Signal</keyword>
<keyword evidence="1" id="KW-0812">Transmembrane</keyword>
<dbReference type="Proteomes" id="UP000823821">
    <property type="component" value="Unassembled WGS sequence"/>
</dbReference>
<evidence type="ECO:0000256" key="1">
    <source>
        <dbReference type="SAM" id="Phobius"/>
    </source>
</evidence>
<reference evidence="3" key="1">
    <citation type="journal article" date="2021" name="PeerJ">
        <title>Extensive microbial diversity within the chicken gut microbiome revealed by metagenomics and culture.</title>
        <authorList>
            <person name="Gilroy R."/>
            <person name="Ravi A."/>
            <person name="Getino M."/>
            <person name="Pursley I."/>
            <person name="Horton D.L."/>
            <person name="Alikhan N.F."/>
            <person name="Baker D."/>
            <person name="Gharbi K."/>
            <person name="Hall N."/>
            <person name="Watson M."/>
            <person name="Adriaenssens E.M."/>
            <person name="Foster-Nyarko E."/>
            <person name="Jarju S."/>
            <person name="Secka A."/>
            <person name="Antonio M."/>
            <person name="Oren A."/>
            <person name="Chaudhuri R.R."/>
            <person name="La Ragione R."/>
            <person name="Hildebrand F."/>
            <person name="Pallen M.J."/>
        </authorList>
    </citation>
    <scope>NUCLEOTIDE SEQUENCE</scope>
    <source>
        <strain evidence="3">5032</strain>
    </source>
</reference>
<evidence type="ECO:0000313" key="3">
    <source>
        <dbReference type="EMBL" id="HJA80134.1"/>
    </source>
</evidence>
<comment type="caution">
    <text evidence="3">The sequence shown here is derived from an EMBL/GenBank/DDBJ whole genome shotgun (WGS) entry which is preliminary data.</text>
</comment>
<keyword evidence="3" id="KW-0378">Hydrolase</keyword>
<dbReference type="GO" id="GO:0004180">
    <property type="term" value="F:carboxypeptidase activity"/>
    <property type="evidence" value="ECO:0007669"/>
    <property type="project" value="UniProtKB-KW"/>
</dbReference>
<protein>
    <submittedName>
        <fullName evidence="3">Carboxypeptidase-like regulatory domain-containing protein</fullName>
    </submittedName>
</protein>
<evidence type="ECO:0000256" key="2">
    <source>
        <dbReference type="SAM" id="SignalP"/>
    </source>
</evidence>
<accession>A0A9D2HQQ0</accession>
<gene>
    <name evidence="3" type="ORF">H9784_11310</name>
</gene>
<feature type="chain" id="PRO_5038592718" evidence="2">
    <location>
        <begin position="24"/>
        <end position="155"/>
    </location>
</feature>